<keyword evidence="1" id="KW-1133">Transmembrane helix</keyword>
<gene>
    <name evidence="2" type="ORF">UFOVP1360_11</name>
</gene>
<keyword evidence="1" id="KW-0472">Membrane</keyword>
<accession>A0A6J5RY98</accession>
<keyword evidence="1" id="KW-0812">Transmembrane</keyword>
<reference evidence="2" key="1">
    <citation type="submission" date="2020-05" db="EMBL/GenBank/DDBJ databases">
        <authorList>
            <person name="Chiriac C."/>
            <person name="Salcher M."/>
            <person name="Ghai R."/>
            <person name="Kavagutti S V."/>
        </authorList>
    </citation>
    <scope>NUCLEOTIDE SEQUENCE</scope>
</reference>
<evidence type="ECO:0000313" key="2">
    <source>
        <dbReference type="EMBL" id="CAB4201940.1"/>
    </source>
</evidence>
<protein>
    <submittedName>
        <fullName evidence="2">Uncharacterized protein</fullName>
    </submittedName>
</protein>
<sequence>MTASTENSSPRKPRHWPLPVAVVLIVLASGLYSTRIASRGADETRANTEQITTANRNADLTACRGKWGAASGEQLGAVLIANADRDKWTTEATRAAIEEGVQTPRYTAAVAELDRAQKDVDRSLAALGQRQREQSEAVELSLSDPVRFLKLCKTK</sequence>
<proteinExistence type="predicted"/>
<name>A0A6J5RY98_9CAUD</name>
<feature type="transmembrane region" description="Helical" evidence="1">
    <location>
        <begin position="16"/>
        <end position="34"/>
    </location>
</feature>
<dbReference type="EMBL" id="LR797310">
    <property type="protein sequence ID" value="CAB4201940.1"/>
    <property type="molecule type" value="Genomic_DNA"/>
</dbReference>
<organism evidence="2">
    <name type="scientific">uncultured Caudovirales phage</name>
    <dbReference type="NCBI Taxonomy" id="2100421"/>
    <lineage>
        <taxon>Viruses</taxon>
        <taxon>Duplodnaviria</taxon>
        <taxon>Heunggongvirae</taxon>
        <taxon>Uroviricota</taxon>
        <taxon>Caudoviricetes</taxon>
        <taxon>Peduoviridae</taxon>
        <taxon>Maltschvirus</taxon>
        <taxon>Maltschvirus maltsch</taxon>
    </lineage>
</organism>
<evidence type="ECO:0000256" key="1">
    <source>
        <dbReference type="SAM" id="Phobius"/>
    </source>
</evidence>